<evidence type="ECO:0000313" key="2">
    <source>
        <dbReference type="EMBL" id="KAJ7744857.1"/>
    </source>
</evidence>
<keyword evidence="1" id="KW-0732">Signal</keyword>
<feature type="chain" id="PRO_5042292568" evidence="1">
    <location>
        <begin position="20"/>
        <end position="104"/>
    </location>
</feature>
<dbReference type="Proteomes" id="UP001215598">
    <property type="component" value="Unassembled WGS sequence"/>
</dbReference>
<dbReference type="EMBL" id="JARKIB010000085">
    <property type="protein sequence ID" value="KAJ7744857.1"/>
    <property type="molecule type" value="Genomic_DNA"/>
</dbReference>
<name>A0AAD7IJZ3_9AGAR</name>
<protein>
    <submittedName>
        <fullName evidence="2">Uncharacterized protein</fullName>
    </submittedName>
</protein>
<sequence>MQFTTSFLLLALFAAMTQAATILPREPDIEGCICTPEGCAGAGCPSPGPALNTGTGSQEGTHTFFSVSPGYLLGMLAAVQDFGSVRLNHTDPATRRASVRLDRI</sequence>
<evidence type="ECO:0000313" key="3">
    <source>
        <dbReference type="Proteomes" id="UP001215598"/>
    </source>
</evidence>
<proteinExistence type="predicted"/>
<feature type="signal peptide" evidence="1">
    <location>
        <begin position="1"/>
        <end position="19"/>
    </location>
</feature>
<evidence type="ECO:0000256" key="1">
    <source>
        <dbReference type="SAM" id="SignalP"/>
    </source>
</evidence>
<gene>
    <name evidence="2" type="ORF">B0H16DRAFT_1463000</name>
</gene>
<dbReference type="AlphaFoldDB" id="A0AAD7IJZ3"/>
<organism evidence="2 3">
    <name type="scientific">Mycena metata</name>
    <dbReference type="NCBI Taxonomy" id="1033252"/>
    <lineage>
        <taxon>Eukaryota</taxon>
        <taxon>Fungi</taxon>
        <taxon>Dikarya</taxon>
        <taxon>Basidiomycota</taxon>
        <taxon>Agaricomycotina</taxon>
        <taxon>Agaricomycetes</taxon>
        <taxon>Agaricomycetidae</taxon>
        <taxon>Agaricales</taxon>
        <taxon>Marasmiineae</taxon>
        <taxon>Mycenaceae</taxon>
        <taxon>Mycena</taxon>
    </lineage>
</organism>
<reference evidence="2" key="1">
    <citation type="submission" date="2023-03" db="EMBL/GenBank/DDBJ databases">
        <title>Massive genome expansion in bonnet fungi (Mycena s.s.) driven by repeated elements and novel gene families across ecological guilds.</title>
        <authorList>
            <consortium name="Lawrence Berkeley National Laboratory"/>
            <person name="Harder C.B."/>
            <person name="Miyauchi S."/>
            <person name="Viragh M."/>
            <person name="Kuo A."/>
            <person name="Thoen E."/>
            <person name="Andreopoulos B."/>
            <person name="Lu D."/>
            <person name="Skrede I."/>
            <person name="Drula E."/>
            <person name="Henrissat B."/>
            <person name="Morin E."/>
            <person name="Kohler A."/>
            <person name="Barry K."/>
            <person name="LaButti K."/>
            <person name="Morin E."/>
            <person name="Salamov A."/>
            <person name="Lipzen A."/>
            <person name="Mereny Z."/>
            <person name="Hegedus B."/>
            <person name="Baldrian P."/>
            <person name="Stursova M."/>
            <person name="Weitz H."/>
            <person name="Taylor A."/>
            <person name="Grigoriev I.V."/>
            <person name="Nagy L.G."/>
            <person name="Martin F."/>
            <person name="Kauserud H."/>
        </authorList>
    </citation>
    <scope>NUCLEOTIDE SEQUENCE</scope>
    <source>
        <strain evidence="2">CBHHK182m</strain>
    </source>
</reference>
<accession>A0AAD7IJZ3</accession>
<keyword evidence="3" id="KW-1185">Reference proteome</keyword>
<comment type="caution">
    <text evidence="2">The sequence shown here is derived from an EMBL/GenBank/DDBJ whole genome shotgun (WGS) entry which is preliminary data.</text>
</comment>